<dbReference type="CDD" id="cd14748">
    <property type="entry name" value="PBP2_UgpB"/>
    <property type="match status" value="1"/>
</dbReference>
<dbReference type="InterPro" id="IPR050490">
    <property type="entry name" value="Bact_solute-bd_prot1"/>
</dbReference>
<accession>A0A6J4KDB9</accession>
<reference evidence="2" key="1">
    <citation type="submission" date="2020-02" db="EMBL/GenBank/DDBJ databases">
        <authorList>
            <person name="Meier V. D."/>
        </authorList>
    </citation>
    <scope>NUCLEOTIDE SEQUENCE</scope>
    <source>
        <strain evidence="2">AVDCRST_MAG77</strain>
    </source>
</reference>
<feature type="region of interest" description="Disordered" evidence="1">
    <location>
        <begin position="1"/>
        <end position="20"/>
    </location>
</feature>
<evidence type="ECO:0000256" key="1">
    <source>
        <dbReference type="SAM" id="MobiDB-lite"/>
    </source>
</evidence>
<protein>
    <submittedName>
        <fullName evidence="2">Glycerol-3-phosphate ABC transporter, periplasmic glycerol-3-phosphate-binding protein</fullName>
    </submittedName>
</protein>
<dbReference type="SUPFAM" id="SSF53850">
    <property type="entry name" value="Periplasmic binding protein-like II"/>
    <property type="match status" value="1"/>
</dbReference>
<gene>
    <name evidence="2" type="ORF">AVDCRST_MAG77-5779</name>
</gene>
<name>A0A6J4KDB9_9CHLR</name>
<dbReference type="Pfam" id="PF13416">
    <property type="entry name" value="SBP_bac_8"/>
    <property type="match status" value="1"/>
</dbReference>
<sequence length="463" mass="49553">MNGPIVTASGQARHAAPKPFTRRGLGGAGLGVVGVLGAACGAGQGAGGASGAETTAQGKRFAKQVEIEYWKSISGLAHDAQVKLTNDFNASRQDVKVNLVDAGGYDQGAEKFQAAAAGGTPPDVMLFTVDSYGRPFARMGLLAPVDEFLKADKAVADKYLPGLMKDGQVSGKQYQVPFSRSTEILLVNKDQLKAAGLPETAPATWQELNDTAQKLLRAGVTQAPSNGGDKFTFSALALWWSFQSMLWAFGGRYSDEKFNVTVTEPAAVAAAQYLQDMVYKTRIAQAYKSSGNARTDFVTGVIPLYIQSTSGLTAMEKDASFRVGAAFVPKHKEQAVHSGGSGLNIIQASAREKKEASWEFVKFMTNVENTIYFSQQTGYMVVRTDAIEQPAMKDYLAKNPNARVVFDQARHIKATDEIATAPQAIKYIDAALAKILTEQAPVRATFEGLTTDLKQSASQVPGR</sequence>
<dbReference type="AlphaFoldDB" id="A0A6J4KDB9"/>
<proteinExistence type="predicted"/>
<dbReference type="InterPro" id="IPR006059">
    <property type="entry name" value="SBP"/>
</dbReference>
<dbReference type="PANTHER" id="PTHR43649">
    <property type="entry name" value="ARABINOSE-BINDING PROTEIN-RELATED"/>
    <property type="match status" value="1"/>
</dbReference>
<evidence type="ECO:0000313" key="2">
    <source>
        <dbReference type="EMBL" id="CAA9302509.1"/>
    </source>
</evidence>
<dbReference type="PANTHER" id="PTHR43649:SF30">
    <property type="entry name" value="ABC TRANSPORTER SUBSTRATE-BINDING PROTEIN"/>
    <property type="match status" value="1"/>
</dbReference>
<organism evidence="2">
    <name type="scientific">uncultured Chloroflexota bacterium</name>
    <dbReference type="NCBI Taxonomy" id="166587"/>
    <lineage>
        <taxon>Bacteria</taxon>
        <taxon>Bacillati</taxon>
        <taxon>Chloroflexota</taxon>
        <taxon>environmental samples</taxon>
    </lineage>
</organism>
<dbReference type="Gene3D" id="3.40.190.10">
    <property type="entry name" value="Periplasmic binding protein-like II"/>
    <property type="match status" value="1"/>
</dbReference>
<dbReference type="EMBL" id="CADCTC010000301">
    <property type="protein sequence ID" value="CAA9302509.1"/>
    <property type="molecule type" value="Genomic_DNA"/>
</dbReference>